<evidence type="ECO:0000313" key="4">
    <source>
        <dbReference type="Proteomes" id="UP000249375"/>
    </source>
</evidence>
<dbReference type="PROSITE" id="PS51257">
    <property type="entry name" value="PROKAR_LIPOPROTEIN"/>
    <property type="match status" value="1"/>
</dbReference>
<keyword evidence="1" id="KW-0732">Signal</keyword>
<name>A0A5P8E7R0_9BACT</name>
<dbReference type="AlphaFoldDB" id="A0A5P8E7R0"/>
<proteinExistence type="predicted"/>
<accession>A0A5P8E7R0</accession>
<organism evidence="3 4">
    <name type="scientific">Pseudoprevotella muciniphila</name>
    <dbReference type="NCBI Taxonomy" id="2133944"/>
    <lineage>
        <taxon>Bacteria</taxon>
        <taxon>Pseudomonadati</taxon>
        <taxon>Bacteroidota</taxon>
        <taxon>Bacteroidia</taxon>
        <taxon>Bacteroidales</taxon>
        <taxon>Prevotellaceae</taxon>
        <taxon>Pseudoprevotella</taxon>
    </lineage>
</organism>
<dbReference type="RefSeq" id="WP_111898052.1">
    <property type="nucleotide sequence ID" value="NZ_CP033459.1"/>
</dbReference>
<protein>
    <submittedName>
        <fullName evidence="3">Flavodoxin</fullName>
    </submittedName>
</protein>
<dbReference type="InterPro" id="IPR029039">
    <property type="entry name" value="Flavoprotein-like_sf"/>
</dbReference>
<evidence type="ECO:0000259" key="2">
    <source>
        <dbReference type="Pfam" id="PF12682"/>
    </source>
</evidence>
<dbReference type="PANTHER" id="PTHR39201:SF1">
    <property type="entry name" value="FLAVODOXIN-LIKE DOMAIN-CONTAINING PROTEIN"/>
    <property type="match status" value="1"/>
</dbReference>
<evidence type="ECO:0000256" key="1">
    <source>
        <dbReference type="SAM" id="SignalP"/>
    </source>
</evidence>
<dbReference type="NCBIfam" id="NF005501">
    <property type="entry name" value="PRK07116.1"/>
    <property type="match status" value="1"/>
</dbReference>
<sequence>MKKIIMMLVTVFAICVSGSCQNDKKQQENNKSEQQTAQTENQKKTLVAYFSATGTTKAAAEKLANVTGGELFEIVPEQPYTDADLDWRDKQSRSTLEMKDAKSRPAVKSKVDDIKKYDVIYVGFPIWWYIAPTIINTFLEQYDLSGKVIVPFFTSGSSEAGETVKHLQPSAPNAKILPAENLTGDDEANIKKWVDSLKF</sequence>
<feature type="domain" description="Flavodoxin-like" evidence="2">
    <location>
        <begin position="44"/>
        <end position="196"/>
    </location>
</feature>
<feature type="chain" id="PRO_5024335972" evidence="1">
    <location>
        <begin position="23"/>
        <end position="199"/>
    </location>
</feature>
<dbReference type="PANTHER" id="PTHR39201">
    <property type="entry name" value="EXPORTED PROTEIN-RELATED"/>
    <property type="match status" value="1"/>
</dbReference>
<dbReference type="Gene3D" id="3.40.50.360">
    <property type="match status" value="1"/>
</dbReference>
<keyword evidence="4" id="KW-1185">Reference proteome</keyword>
<dbReference type="SUPFAM" id="SSF52218">
    <property type="entry name" value="Flavoproteins"/>
    <property type="match status" value="1"/>
</dbReference>
<reference evidence="3 4" key="1">
    <citation type="submission" date="2018-11" db="EMBL/GenBank/DDBJ databases">
        <authorList>
            <person name="Na S.W."/>
            <person name="Baik M."/>
        </authorList>
    </citation>
    <scope>NUCLEOTIDE SEQUENCE [LARGE SCALE GENOMIC DNA]</scope>
    <source>
        <strain evidence="3 4">E39</strain>
    </source>
</reference>
<dbReference type="Pfam" id="PF12682">
    <property type="entry name" value="Flavodoxin_4"/>
    <property type="match status" value="1"/>
</dbReference>
<dbReference type="GO" id="GO:0010181">
    <property type="term" value="F:FMN binding"/>
    <property type="evidence" value="ECO:0007669"/>
    <property type="project" value="InterPro"/>
</dbReference>
<dbReference type="EMBL" id="CP033459">
    <property type="protein sequence ID" value="QFQ12984.1"/>
    <property type="molecule type" value="Genomic_DNA"/>
</dbReference>
<feature type="signal peptide" evidence="1">
    <location>
        <begin position="1"/>
        <end position="22"/>
    </location>
</feature>
<dbReference type="KEGG" id="alq:C7Y71_008105"/>
<gene>
    <name evidence="3" type="ORF">C7Y71_008105</name>
</gene>
<dbReference type="InterPro" id="IPR008254">
    <property type="entry name" value="Flavodoxin/NO_synth"/>
</dbReference>
<evidence type="ECO:0000313" key="3">
    <source>
        <dbReference type="EMBL" id="QFQ12984.1"/>
    </source>
</evidence>
<dbReference type="OrthoDB" id="9806505at2"/>
<dbReference type="Proteomes" id="UP000249375">
    <property type="component" value="Chromosome"/>
</dbReference>